<evidence type="ECO:0000313" key="2">
    <source>
        <dbReference type="Proteomes" id="UP000325315"/>
    </source>
</evidence>
<comment type="caution">
    <text evidence="1">The sequence shown here is derived from an EMBL/GenBank/DDBJ whole genome shotgun (WGS) entry which is preliminary data.</text>
</comment>
<protein>
    <submittedName>
        <fullName evidence="1">Lipase, class 3</fullName>
    </submittedName>
</protein>
<evidence type="ECO:0000313" key="1">
    <source>
        <dbReference type="EMBL" id="KAA3469817.1"/>
    </source>
</evidence>
<accession>A0A5B6VL97</accession>
<dbReference type="EMBL" id="SMMG02000006">
    <property type="protein sequence ID" value="KAA3469817.1"/>
    <property type="molecule type" value="Genomic_DNA"/>
</dbReference>
<keyword evidence="2" id="KW-1185">Reference proteome</keyword>
<organism evidence="1 2">
    <name type="scientific">Gossypium australe</name>
    <dbReference type="NCBI Taxonomy" id="47621"/>
    <lineage>
        <taxon>Eukaryota</taxon>
        <taxon>Viridiplantae</taxon>
        <taxon>Streptophyta</taxon>
        <taxon>Embryophyta</taxon>
        <taxon>Tracheophyta</taxon>
        <taxon>Spermatophyta</taxon>
        <taxon>Magnoliopsida</taxon>
        <taxon>eudicotyledons</taxon>
        <taxon>Gunneridae</taxon>
        <taxon>Pentapetalae</taxon>
        <taxon>rosids</taxon>
        <taxon>malvids</taxon>
        <taxon>Malvales</taxon>
        <taxon>Malvaceae</taxon>
        <taxon>Malvoideae</taxon>
        <taxon>Gossypium</taxon>
    </lineage>
</organism>
<gene>
    <name evidence="1" type="ORF">EPI10_015571</name>
</gene>
<sequence length="59" mass="7078">MHITKRRRRYGTTNPHHREISREHLALKITKLMPWQISKIPPMKVTQRAVPQAVAKQRR</sequence>
<proteinExistence type="predicted"/>
<dbReference type="OrthoDB" id="438440at2759"/>
<reference evidence="2" key="1">
    <citation type="journal article" date="2019" name="Plant Biotechnol. J.">
        <title>Genome sequencing of the Australian wild diploid species Gossypium australe highlights disease resistance and delayed gland morphogenesis.</title>
        <authorList>
            <person name="Cai Y."/>
            <person name="Cai X."/>
            <person name="Wang Q."/>
            <person name="Wang P."/>
            <person name="Zhang Y."/>
            <person name="Cai C."/>
            <person name="Xu Y."/>
            <person name="Wang K."/>
            <person name="Zhou Z."/>
            <person name="Wang C."/>
            <person name="Geng S."/>
            <person name="Li B."/>
            <person name="Dong Q."/>
            <person name="Hou Y."/>
            <person name="Wang H."/>
            <person name="Ai P."/>
            <person name="Liu Z."/>
            <person name="Yi F."/>
            <person name="Sun M."/>
            <person name="An G."/>
            <person name="Cheng J."/>
            <person name="Zhang Y."/>
            <person name="Shi Q."/>
            <person name="Xie Y."/>
            <person name="Shi X."/>
            <person name="Chang Y."/>
            <person name="Huang F."/>
            <person name="Chen Y."/>
            <person name="Hong S."/>
            <person name="Mi L."/>
            <person name="Sun Q."/>
            <person name="Zhang L."/>
            <person name="Zhou B."/>
            <person name="Peng R."/>
            <person name="Zhang X."/>
            <person name="Liu F."/>
        </authorList>
    </citation>
    <scope>NUCLEOTIDE SEQUENCE [LARGE SCALE GENOMIC DNA]</scope>
    <source>
        <strain evidence="2">cv. PA1801</strain>
    </source>
</reference>
<dbReference type="AlphaFoldDB" id="A0A5B6VL97"/>
<dbReference type="Proteomes" id="UP000325315">
    <property type="component" value="Unassembled WGS sequence"/>
</dbReference>
<name>A0A5B6VL97_9ROSI</name>